<dbReference type="InterPro" id="IPR017853">
    <property type="entry name" value="GH"/>
</dbReference>
<accession>A0A812KK50</accession>
<gene>
    <name evidence="3" type="primary">bath-40</name>
    <name evidence="3" type="ORF">SPIL2461_LOCUS3529</name>
</gene>
<evidence type="ECO:0000313" key="4">
    <source>
        <dbReference type="Proteomes" id="UP000649617"/>
    </source>
</evidence>
<organism evidence="3 4">
    <name type="scientific">Symbiodinium pilosum</name>
    <name type="common">Dinoflagellate</name>
    <dbReference type="NCBI Taxonomy" id="2952"/>
    <lineage>
        <taxon>Eukaryota</taxon>
        <taxon>Sar</taxon>
        <taxon>Alveolata</taxon>
        <taxon>Dinophyceae</taxon>
        <taxon>Suessiales</taxon>
        <taxon>Symbiodiniaceae</taxon>
        <taxon>Symbiodinium</taxon>
    </lineage>
</organism>
<proteinExistence type="predicted"/>
<feature type="compositionally biased region" description="Basic and acidic residues" evidence="1">
    <location>
        <begin position="302"/>
        <end position="320"/>
    </location>
</feature>
<reference evidence="3" key="1">
    <citation type="submission" date="2021-02" db="EMBL/GenBank/DDBJ databases">
        <authorList>
            <person name="Dougan E. K."/>
            <person name="Rhodes N."/>
            <person name="Thang M."/>
            <person name="Chan C."/>
        </authorList>
    </citation>
    <scope>NUCLEOTIDE SEQUENCE</scope>
</reference>
<dbReference type="Gene3D" id="3.20.20.80">
    <property type="entry name" value="Glycosidases"/>
    <property type="match status" value="1"/>
</dbReference>
<name>A0A812KK50_SYMPI</name>
<evidence type="ECO:0000256" key="1">
    <source>
        <dbReference type="SAM" id="MobiDB-lite"/>
    </source>
</evidence>
<keyword evidence="2" id="KW-0812">Transmembrane</keyword>
<protein>
    <submittedName>
        <fullName evidence="3">Bath-40 protein</fullName>
    </submittedName>
</protein>
<evidence type="ECO:0000313" key="3">
    <source>
        <dbReference type="EMBL" id="CAE7231208.1"/>
    </source>
</evidence>
<keyword evidence="2" id="KW-1133">Transmembrane helix</keyword>
<dbReference type="OrthoDB" id="436070at2759"/>
<dbReference type="SUPFAM" id="SSF51445">
    <property type="entry name" value="(Trans)glycosidases"/>
    <property type="match status" value="1"/>
</dbReference>
<dbReference type="EMBL" id="CAJNIZ010004302">
    <property type="protein sequence ID" value="CAE7231208.1"/>
    <property type="molecule type" value="Genomic_DNA"/>
</dbReference>
<keyword evidence="2" id="KW-0472">Membrane</keyword>
<evidence type="ECO:0000256" key="2">
    <source>
        <dbReference type="SAM" id="Phobius"/>
    </source>
</evidence>
<comment type="caution">
    <text evidence="3">The sequence shown here is derived from an EMBL/GenBank/DDBJ whole genome shotgun (WGS) entry which is preliminary data.</text>
</comment>
<sequence length="326" mass="36748">MVGREHVMGLAIGNELELLYNHAGTECIRELWSGGRLWQTFQSRVAEFDQMGFSGIPVTSVFTAGVLTRSPVVPFLENPSQGLVNTFLQQAVRKYGKRYAFTFNVYPYFDPNLHLDPGTKDKCDLDLPRVTCWDKPTCLGPNIMASARKQMHFLTRRWDDLFWIGEIGWSSPQASLLGTNMADCPQFSSLNTFQTFYNGFLEWDLTLPQGVPAPDHIFYFTLRDALNFGNQEHFGLLTSCLSLGCKIATPSFRPQSCPLPKPKNPLSWQVWGFAALGVLLALSGAVTCLYVRWPNVKSMVRREPKSSSKRRLKEDTRAAEDSDSSE</sequence>
<feature type="transmembrane region" description="Helical" evidence="2">
    <location>
        <begin position="268"/>
        <end position="291"/>
    </location>
</feature>
<dbReference type="Proteomes" id="UP000649617">
    <property type="component" value="Unassembled WGS sequence"/>
</dbReference>
<dbReference type="AlphaFoldDB" id="A0A812KK50"/>
<feature type="region of interest" description="Disordered" evidence="1">
    <location>
        <begin position="302"/>
        <end position="326"/>
    </location>
</feature>
<keyword evidence="4" id="KW-1185">Reference proteome</keyword>